<name>A0ABP8GNG1_9BURK</name>
<evidence type="ECO:0000313" key="4">
    <source>
        <dbReference type="EMBL" id="GAA4327579.1"/>
    </source>
</evidence>
<dbReference type="InterPro" id="IPR042183">
    <property type="entry name" value="MmgE/PrpD_sf_1"/>
</dbReference>
<dbReference type="SUPFAM" id="SSF103378">
    <property type="entry name" value="2-methylcitrate dehydratase PrpD"/>
    <property type="match status" value="1"/>
</dbReference>
<evidence type="ECO:0000259" key="3">
    <source>
        <dbReference type="Pfam" id="PF19305"/>
    </source>
</evidence>
<keyword evidence="5" id="KW-1185">Reference proteome</keyword>
<comment type="similarity">
    <text evidence="1">Belongs to the PrpD family.</text>
</comment>
<gene>
    <name evidence="4" type="ORF">GCM10023144_12320</name>
</gene>
<dbReference type="EMBL" id="BAABFO010000004">
    <property type="protein sequence ID" value="GAA4327579.1"/>
    <property type="molecule type" value="Genomic_DNA"/>
</dbReference>
<evidence type="ECO:0000313" key="5">
    <source>
        <dbReference type="Proteomes" id="UP001501671"/>
    </source>
</evidence>
<dbReference type="PANTHER" id="PTHR16943">
    <property type="entry name" value="2-METHYLCITRATE DEHYDRATASE-RELATED"/>
    <property type="match status" value="1"/>
</dbReference>
<evidence type="ECO:0000256" key="1">
    <source>
        <dbReference type="ARBA" id="ARBA00006174"/>
    </source>
</evidence>
<feature type="domain" description="MmgE/PrpD N-terminal" evidence="2">
    <location>
        <begin position="5"/>
        <end position="242"/>
    </location>
</feature>
<reference evidence="5" key="1">
    <citation type="journal article" date="2019" name="Int. J. Syst. Evol. Microbiol.">
        <title>The Global Catalogue of Microorganisms (GCM) 10K type strain sequencing project: providing services to taxonomists for standard genome sequencing and annotation.</title>
        <authorList>
            <consortium name="The Broad Institute Genomics Platform"/>
            <consortium name="The Broad Institute Genome Sequencing Center for Infectious Disease"/>
            <person name="Wu L."/>
            <person name="Ma J."/>
        </authorList>
    </citation>
    <scope>NUCLEOTIDE SEQUENCE [LARGE SCALE GENOMIC DNA]</scope>
    <source>
        <strain evidence="5">JCM 17666</strain>
    </source>
</reference>
<dbReference type="InterPro" id="IPR045336">
    <property type="entry name" value="MmgE_PrpD_N"/>
</dbReference>
<proteinExistence type="inferred from homology"/>
<organism evidence="4 5">
    <name type="scientific">Pigmentiphaga soli</name>
    <dbReference type="NCBI Taxonomy" id="1007095"/>
    <lineage>
        <taxon>Bacteria</taxon>
        <taxon>Pseudomonadati</taxon>
        <taxon>Pseudomonadota</taxon>
        <taxon>Betaproteobacteria</taxon>
        <taxon>Burkholderiales</taxon>
        <taxon>Alcaligenaceae</taxon>
        <taxon>Pigmentiphaga</taxon>
    </lineage>
</organism>
<dbReference type="InterPro" id="IPR005656">
    <property type="entry name" value="MmgE_PrpD"/>
</dbReference>
<dbReference type="InterPro" id="IPR045337">
    <property type="entry name" value="MmgE_PrpD_C"/>
</dbReference>
<evidence type="ECO:0000259" key="2">
    <source>
        <dbReference type="Pfam" id="PF03972"/>
    </source>
</evidence>
<sequence length="452" mass="47285">MTLTERMARFAAETPTGDIPANVLVAARDAVMDTIGVALPGSREDAGGIALAWVEEQGARPRATVWGRSIATSPAEAAFANGIAAHALDFDDSLPTLRGHPSGPMVSAALAVGEAVSASGAELLAAYAVGLEIAGKLGRALGDGHYLRGWHTTATAGVLSCATAAGRLYGLDAAGMRTAWGLAASQMTGLVRNFGTMTKPFHVGQAARAGVLSAWLARRGFTADVSIFDGRNSVLHTYAGDDAADLGGLLERLGAPWEILEPGISVKRWPCCYCNHRPIAGLLAMRAEHGLRADEVERIDVGFIEGTDAALISSNPATGLEGKFSIEYVAAATLLDGKVGLETFGDEMVQRPQARALMAKVRRHRIPASAVAPGAPVFADVAVSTARGRFETRIDRAPGSRDAPMTPADRADKFMDCALRVLAPGRAEQLRSLLARCEQLQDVGELARATAA</sequence>
<protein>
    <submittedName>
        <fullName evidence="4">MmgE/PrpD family protein</fullName>
    </submittedName>
</protein>
<dbReference type="PANTHER" id="PTHR16943:SF8">
    <property type="entry name" value="2-METHYLCITRATE DEHYDRATASE"/>
    <property type="match status" value="1"/>
</dbReference>
<dbReference type="RefSeq" id="WP_345247376.1">
    <property type="nucleotide sequence ID" value="NZ_BAABFO010000004.1"/>
</dbReference>
<comment type="caution">
    <text evidence="4">The sequence shown here is derived from an EMBL/GenBank/DDBJ whole genome shotgun (WGS) entry which is preliminary data.</text>
</comment>
<dbReference type="Pfam" id="PF19305">
    <property type="entry name" value="MmgE_PrpD_C"/>
    <property type="match status" value="1"/>
</dbReference>
<accession>A0ABP8GNG1</accession>
<dbReference type="Gene3D" id="3.30.1330.120">
    <property type="entry name" value="2-methylcitrate dehydratase PrpD"/>
    <property type="match status" value="1"/>
</dbReference>
<feature type="domain" description="MmgE/PrpD C-terminal" evidence="3">
    <location>
        <begin position="269"/>
        <end position="434"/>
    </location>
</feature>
<dbReference type="InterPro" id="IPR036148">
    <property type="entry name" value="MmgE/PrpD_sf"/>
</dbReference>
<dbReference type="InterPro" id="IPR042188">
    <property type="entry name" value="MmgE/PrpD_sf_2"/>
</dbReference>
<dbReference type="Gene3D" id="1.10.4100.10">
    <property type="entry name" value="2-methylcitrate dehydratase PrpD"/>
    <property type="match status" value="1"/>
</dbReference>
<dbReference type="Pfam" id="PF03972">
    <property type="entry name" value="MmgE_PrpD_N"/>
    <property type="match status" value="1"/>
</dbReference>
<dbReference type="Proteomes" id="UP001501671">
    <property type="component" value="Unassembled WGS sequence"/>
</dbReference>